<accession>A0ABS7SIJ7</accession>
<keyword evidence="4 5" id="KW-0472">Membrane</keyword>
<evidence type="ECO:0000256" key="1">
    <source>
        <dbReference type="ARBA" id="ARBA00004167"/>
    </source>
</evidence>
<evidence type="ECO:0000256" key="3">
    <source>
        <dbReference type="ARBA" id="ARBA00022989"/>
    </source>
</evidence>
<keyword evidence="3 5" id="KW-1133">Transmembrane helix</keyword>
<protein>
    <submittedName>
        <fullName evidence="7">Translocation/assembly module TamB domain-containing protein</fullName>
    </submittedName>
</protein>
<feature type="transmembrane region" description="Helical" evidence="5">
    <location>
        <begin position="21"/>
        <end position="40"/>
    </location>
</feature>
<comment type="subcellular location">
    <subcellularLocation>
        <location evidence="1">Membrane</location>
        <topology evidence="1">Single-pass membrane protein</topology>
    </subcellularLocation>
</comment>
<dbReference type="PANTHER" id="PTHR36985">
    <property type="entry name" value="TRANSLOCATION AND ASSEMBLY MODULE SUBUNIT TAMB"/>
    <property type="match status" value="1"/>
</dbReference>
<comment type="caution">
    <text evidence="7">The sequence shown here is derived from an EMBL/GenBank/DDBJ whole genome shotgun (WGS) entry which is preliminary data.</text>
</comment>
<proteinExistence type="predicted"/>
<gene>
    <name evidence="7" type="ORF">I4X03_000625</name>
</gene>
<feature type="domain" description="Translocation and assembly module TamB C-terminal" evidence="6">
    <location>
        <begin position="1126"/>
        <end position="1468"/>
    </location>
</feature>
<evidence type="ECO:0000256" key="4">
    <source>
        <dbReference type="ARBA" id="ARBA00023136"/>
    </source>
</evidence>
<sequence>MTTEDTTPPAAMPHQRRWPRYVAIGVGATGVLLAGAYWYLGRETTLQMIAERVARASGGSIVVTGVTGSLYGAMHMDSLVYRSPEQLITARNLDIDWSPWQYLSSGIAISKLHIGSVQMDTLRETAEPAKMPVSLAPPFTLSIADARVASLTLTNAATPGAKTVIGDVRFKLNGNKQEWELREATALTPWGKAAASGSIASTRPFKLDAAATLVQTGVKAGQTPARLSVRAGGDLASTLVNATGQAGKAVGDMKLTLAPFDPVPLRALNLKGRNINPGFFNPALPAADLSMSINATIDPAKAIAGTVDIVNDGKVGPLDKELLPLLSMKGRLGGTLSAMKIDDVLVDMGDAGKFSGGGAVQRGPDEEGIGSAQFKLHTGRINLKGLYSTMKATAIAGDIQLTSTGDVQTLGAQLIDRGMRLDAQATLANQIVDIKRARLTAGSGHVDLAGSASLEDKRAFKIAATAVHFNPAELGDFPAADINALVNASGAMAPEWKVATDFTLRPSRLFGQPVSGKGKFSADASHVTGVDARLAMGPNDIDLRGSFGAPGERLLWKLDARQLSALRGDLTGALAANGVITGTMEAPRTTFVADARGLGLAQKARKANTSLLHASGEAWLAAGDINVKTSGTARGFDPAVFGSPLAGSINGKFDASGRFGKDWSGNAGVTLEPSTLSNAPLWGHARVGGSSQRISSADIDLHIGPNVIAANGKFGAPGDRLDWRIDAPQLAVLGGDYGGVLRGSGTLSGTQQAPALTAALDGQNLKLMGAHQIKSLRASANIGARQGGSTPMVSNVEITGYSSGDTRIDSARLQTTGTRAAHTISLAARGDAFDASVQANGGWNGDAWTGVLASLQNRGRYAMTLAKPVPLRLAVAPGAGAMGLLRPQQVAFNGAVIALPAGTINIASLTKNGPRWSSKGAATGVPLNYLAQFSPALRDTMRGDLTLGGEWALDLQTAAAAGGAPQLAGMAHVFREKGDLIVGDQVPVVLGLRTLDLRADVADGALRTRVSVDGTRAGVATIDATTQLINGRLGTASPLRLSANADMASIAWMAPLLGQPGLELDGALKLAITGGGTIGSPTLNGTVNGDRLAVRWPEQGVRLRNGQLRAQLAGDQLLLQRLSFDGVQGNAVADGTIRFAGGEATMQLKLVANKLEALSRPDRTVVVSGTGTVNRSATSFDVDGKFRVDRALVELAPQGRPTMSDDVIVLGRTSAAAKAREKAGMPLEADVEIDLGDAFRLRGMGADTELAGTVRVRTGDNRAPRVNGTIRAVNGTYAAYGQKLAIERGVLTFSGRYDNPSLNIRAVRKRPEGEQLSETNVEAGVEVRGTALSPAAKLVSTPSVPDSEKLSWLVLGHGMEGVSGNEAGLLSAAAGALLGGSGGSGGFQSRLKNSLGIDELGVSQASGLESTVVTIGKRLSSRAYLSFEQGATSASSLVRIRYKLNPRITLQFQTGTNTALDVLYSWAFD</sequence>
<evidence type="ECO:0000313" key="7">
    <source>
        <dbReference type="EMBL" id="MBZ2205759.1"/>
    </source>
</evidence>
<dbReference type="Proteomes" id="UP000809349">
    <property type="component" value="Unassembled WGS sequence"/>
</dbReference>
<evidence type="ECO:0000256" key="2">
    <source>
        <dbReference type="ARBA" id="ARBA00022692"/>
    </source>
</evidence>
<reference evidence="7 8" key="1">
    <citation type="submission" date="2021-01" db="EMBL/GenBank/DDBJ databases">
        <authorList>
            <person name="Ruan W."/>
            <person name="Khan S.A."/>
            <person name="Jeon C.O."/>
        </authorList>
    </citation>
    <scope>NUCLEOTIDE SEQUENCE [LARGE SCALE GENOMIC DNA]</scope>
    <source>
        <strain evidence="7 8">R798</strain>
    </source>
</reference>
<evidence type="ECO:0000259" key="6">
    <source>
        <dbReference type="Pfam" id="PF04357"/>
    </source>
</evidence>
<dbReference type="RefSeq" id="WP_223464267.1">
    <property type="nucleotide sequence ID" value="NZ_JAFBIL020000001.1"/>
</dbReference>
<keyword evidence="8" id="KW-1185">Reference proteome</keyword>
<dbReference type="EMBL" id="JAFBIL020000001">
    <property type="protein sequence ID" value="MBZ2205759.1"/>
    <property type="molecule type" value="Genomic_DNA"/>
</dbReference>
<reference evidence="7 8" key="2">
    <citation type="submission" date="2021-08" db="EMBL/GenBank/DDBJ databases">
        <title>Massilia sp. R798.</title>
        <authorList>
            <person name="Baek J.H."/>
            <person name="Jung H.S."/>
            <person name="Kim K.R."/>
            <person name="Jeon C.O."/>
        </authorList>
    </citation>
    <scope>NUCLEOTIDE SEQUENCE [LARGE SCALE GENOMIC DNA]</scope>
    <source>
        <strain evidence="7 8">R798</strain>
    </source>
</reference>
<evidence type="ECO:0000256" key="5">
    <source>
        <dbReference type="SAM" id="Phobius"/>
    </source>
</evidence>
<dbReference type="PANTHER" id="PTHR36985:SF1">
    <property type="entry name" value="TRANSLOCATION AND ASSEMBLY MODULE SUBUNIT TAMB"/>
    <property type="match status" value="1"/>
</dbReference>
<keyword evidence="2 5" id="KW-0812">Transmembrane</keyword>
<dbReference type="InterPro" id="IPR007452">
    <property type="entry name" value="TamB_C"/>
</dbReference>
<name>A0ABS7SIJ7_9BURK</name>
<evidence type="ECO:0000313" key="8">
    <source>
        <dbReference type="Proteomes" id="UP000809349"/>
    </source>
</evidence>
<organism evidence="7 8">
    <name type="scientific">Massilia soli</name>
    <dbReference type="NCBI Taxonomy" id="2792854"/>
    <lineage>
        <taxon>Bacteria</taxon>
        <taxon>Pseudomonadati</taxon>
        <taxon>Pseudomonadota</taxon>
        <taxon>Betaproteobacteria</taxon>
        <taxon>Burkholderiales</taxon>
        <taxon>Oxalobacteraceae</taxon>
        <taxon>Telluria group</taxon>
        <taxon>Massilia</taxon>
    </lineage>
</organism>
<dbReference type="Pfam" id="PF04357">
    <property type="entry name" value="TamB"/>
    <property type="match status" value="1"/>
</dbReference>